<dbReference type="InterPro" id="IPR030664">
    <property type="entry name" value="SdhA/FrdA/AprA"/>
</dbReference>
<sequence>MGYSIMDGTFYIFRAKAVISSCAACGFRTVRMFNGRGEGVKLAWDAGAQMRNAEYGNFVEIISDVLGESIYGTQTIVYNQKGENVWDKYVKWPAPDVCIEMILGMEKEYREGNGPLYIDFSKMPEEWKVIGQSGGELMGMTRFFPDKLKWMARSGAREHEYVDLGEKPTVKTGLHGNAGPVRVDLDFKTTVDGLYVVGVDCCNGSGAFGAIPQPGGQRGSGLTFGITTGYIGGAKAAEYAKNKGRLGEPDAADVLEKKKDAFACLNQPSGISAYDLIERIQEAICPFDVCIRRSEASLTRAIEKIEAVKADLPKMKAGDYHELMVCNETKAMALVAELMLRSALVRKESRGFHYREDYPEIDNKNWLKWTIADNVDGKVVISTEDIPMERYKFKPQEMEG</sequence>
<dbReference type="InterPro" id="IPR027477">
    <property type="entry name" value="Succ_DH/fumarate_Rdtase_cat_sf"/>
</dbReference>
<keyword evidence="3" id="KW-1185">Reference proteome</keyword>
<organism evidence="2 3">
    <name type="scientific">Catenibacillus scindens</name>
    <dbReference type="NCBI Taxonomy" id="673271"/>
    <lineage>
        <taxon>Bacteria</taxon>
        <taxon>Bacillati</taxon>
        <taxon>Bacillota</taxon>
        <taxon>Clostridia</taxon>
        <taxon>Lachnospirales</taxon>
        <taxon>Lachnospiraceae</taxon>
        <taxon>Catenibacillus</taxon>
    </lineage>
</organism>
<name>A0A7W8H9F1_9FIRM</name>
<proteinExistence type="predicted"/>
<dbReference type="AlphaFoldDB" id="A0A7W8H9F1"/>
<dbReference type="Proteomes" id="UP000543642">
    <property type="component" value="Unassembled WGS sequence"/>
</dbReference>
<accession>A0A7W8H9F1</accession>
<comment type="caution">
    <text evidence="2">The sequence shown here is derived from an EMBL/GenBank/DDBJ whole genome shotgun (WGS) entry which is preliminary data.</text>
</comment>
<dbReference type="Gene3D" id="3.90.700.10">
    <property type="entry name" value="Succinate dehydrogenase/fumarate reductase flavoprotein, catalytic domain"/>
    <property type="match status" value="1"/>
</dbReference>
<dbReference type="Gene3D" id="1.20.58.100">
    <property type="entry name" value="Fumarate reductase/succinate dehydrogenase flavoprotein-like, C-terminal domain"/>
    <property type="match status" value="1"/>
</dbReference>
<evidence type="ECO:0000259" key="1">
    <source>
        <dbReference type="Pfam" id="PF02910"/>
    </source>
</evidence>
<dbReference type="InterPro" id="IPR015939">
    <property type="entry name" value="Fum_Rdtase/Succ_DH_flav-like_C"/>
</dbReference>
<dbReference type="SUPFAM" id="SSF51905">
    <property type="entry name" value="FAD/NAD(P)-binding domain"/>
    <property type="match status" value="1"/>
</dbReference>
<dbReference type="SUPFAM" id="SSF46977">
    <property type="entry name" value="Succinate dehydrogenase/fumarate reductase flavoprotein C-terminal domain"/>
    <property type="match status" value="1"/>
</dbReference>
<dbReference type="PANTHER" id="PTHR11632:SF51">
    <property type="entry name" value="SUCCINATE DEHYDROGENASE [UBIQUINONE] FLAVOPROTEIN SUBUNIT, MITOCHONDRIAL"/>
    <property type="match status" value="1"/>
</dbReference>
<dbReference type="GO" id="GO:0016491">
    <property type="term" value="F:oxidoreductase activity"/>
    <property type="evidence" value="ECO:0007669"/>
    <property type="project" value="InterPro"/>
</dbReference>
<dbReference type="Gene3D" id="3.50.50.60">
    <property type="entry name" value="FAD/NAD(P)-binding domain"/>
    <property type="match status" value="1"/>
</dbReference>
<dbReference type="InterPro" id="IPR036188">
    <property type="entry name" value="FAD/NAD-bd_sf"/>
</dbReference>
<feature type="domain" description="Fumarate reductase/succinate dehydrogenase flavoprotein-like C-terminal" evidence="1">
    <location>
        <begin position="288"/>
        <end position="397"/>
    </location>
</feature>
<dbReference type="EMBL" id="JACHFW010000003">
    <property type="protein sequence ID" value="MBB5264148.1"/>
    <property type="molecule type" value="Genomic_DNA"/>
</dbReference>
<evidence type="ECO:0000313" key="2">
    <source>
        <dbReference type="EMBL" id="MBB5264148.1"/>
    </source>
</evidence>
<evidence type="ECO:0000313" key="3">
    <source>
        <dbReference type="Proteomes" id="UP000543642"/>
    </source>
</evidence>
<protein>
    <submittedName>
        <fullName evidence="2">Succinate dehydrogenase/fumarate reductase flavoprotein subunit</fullName>
    </submittedName>
</protein>
<dbReference type="Pfam" id="PF02910">
    <property type="entry name" value="Succ_DH_flav_C"/>
    <property type="match status" value="1"/>
</dbReference>
<gene>
    <name evidence="2" type="ORF">HNP82_001253</name>
</gene>
<reference evidence="2 3" key="1">
    <citation type="submission" date="2020-08" db="EMBL/GenBank/DDBJ databases">
        <title>Genomic Encyclopedia of Type Strains, Phase IV (KMG-IV): sequencing the most valuable type-strain genomes for metagenomic binning, comparative biology and taxonomic classification.</title>
        <authorList>
            <person name="Goeker M."/>
        </authorList>
    </citation>
    <scope>NUCLEOTIDE SEQUENCE [LARGE SCALE GENOMIC DNA]</scope>
    <source>
        <strain evidence="2 3">DSM 106146</strain>
    </source>
</reference>
<dbReference type="PANTHER" id="PTHR11632">
    <property type="entry name" value="SUCCINATE DEHYDROGENASE 2 FLAVOPROTEIN SUBUNIT"/>
    <property type="match status" value="1"/>
</dbReference>
<dbReference type="InterPro" id="IPR037099">
    <property type="entry name" value="Fum_R/Succ_DH_flav-like_C_sf"/>
</dbReference>